<dbReference type="InterPro" id="IPR043322">
    <property type="entry name" value="CtBP"/>
</dbReference>
<sequence>MGYTMGSSLCRKRRNLEGGLMATIAMVDFDFDDCNFEREMAEAAGVRFTSFNHGRNCTADEIIAHSADADGIITSYGRFTAEVIGALPSLKVISKTGTGVDNIDIAAATANGTVVCNVPGYGTEVVSDHAIALALAVLRRINELDADMRAGVWNFRQRRPLGQVAGRTFAVAGYGNIGRATATKAAGLGFKVVVWDRRCAPGTVTAEGFPCLSLDDLLRAADVVSFHTALTPETRHLLNAGNIGLLKEDAVVVNTARGAVIDTDAVAATLAAGRLWGAGLDVFENEPLPPTAAIRTAPHTVLTPHAAYWSEESAAELRRRCTQNAIDMVLGRTPKACVNPEALAAALAK</sequence>
<evidence type="ECO:0000256" key="3">
    <source>
        <dbReference type="ARBA" id="ARBA00023027"/>
    </source>
</evidence>
<dbReference type="InterPro" id="IPR006140">
    <property type="entry name" value="D-isomer_DH_NAD-bd"/>
</dbReference>
<gene>
    <name evidence="7" type="ORF">GKZ27_10145</name>
</gene>
<proteinExistence type="inferred from homology"/>
<feature type="domain" description="D-isomer specific 2-hydroxyacid dehydrogenase NAD-binding" evidence="6">
    <location>
        <begin position="131"/>
        <end position="307"/>
    </location>
</feature>
<evidence type="ECO:0000256" key="2">
    <source>
        <dbReference type="ARBA" id="ARBA00023002"/>
    </source>
</evidence>
<evidence type="ECO:0000256" key="4">
    <source>
        <dbReference type="RuleBase" id="RU003719"/>
    </source>
</evidence>
<dbReference type="Gene3D" id="3.40.50.720">
    <property type="entry name" value="NAD(P)-binding Rossmann-like Domain"/>
    <property type="match status" value="2"/>
</dbReference>
<feature type="domain" description="D-isomer specific 2-hydroxyacid dehydrogenase catalytic" evidence="5">
    <location>
        <begin position="50"/>
        <end position="339"/>
    </location>
</feature>
<dbReference type="InterPro" id="IPR050418">
    <property type="entry name" value="D-iso_2-hydroxyacid_DH_PdxB"/>
</dbReference>
<keyword evidence="2 4" id="KW-0560">Oxidoreductase</keyword>
<dbReference type="AlphaFoldDB" id="A0A6N8JRI1"/>
<evidence type="ECO:0000259" key="6">
    <source>
        <dbReference type="Pfam" id="PF02826"/>
    </source>
</evidence>
<evidence type="ECO:0000313" key="7">
    <source>
        <dbReference type="EMBL" id="MVX61804.1"/>
    </source>
</evidence>
<protein>
    <submittedName>
        <fullName evidence="7">C-terminal binding protein</fullName>
    </submittedName>
</protein>
<dbReference type="GO" id="GO:0051287">
    <property type="term" value="F:NAD binding"/>
    <property type="evidence" value="ECO:0007669"/>
    <property type="project" value="InterPro"/>
</dbReference>
<dbReference type="PROSITE" id="PS00671">
    <property type="entry name" value="D_2_HYDROXYACID_DH_3"/>
    <property type="match status" value="1"/>
</dbReference>
<dbReference type="SUPFAM" id="SSF52283">
    <property type="entry name" value="Formate/glycerate dehydrogenase catalytic domain-like"/>
    <property type="match status" value="1"/>
</dbReference>
<keyword evidence="8" id="KW-1185">Reference proteome</keyword>
<comment type="similarity">
    <text evidence="1 4">Belongs to the D-isomer specific 2-hydroxyacid dehydrogenase family.</text>
</comment>
<dbReference type="Pfam" id="PF00389">
    <property type="entry name" value="2-Hacid_dh"/>
    <property type="match status" value="1"/>
</dbReference>
<dbReference type="InterPro" id="IPR029753">
    <property type="entry name" value="D-isomer_DH_CS"/>
</dbReference>
<accession>A0A6N8JRI1</accession>
<dbReference type="InterPro" id="IPR006139">
    <property type="entry name" value="D-isomer_2_OHA_DH_cat_dom"/>
</dbReference>
<name>A0A6N8JRI1_9ACTN</name>
<dbReference type="GO" id="GO:0016616">
    <property type="term" value="F:oxidoreductase activity, acting on the CH-OH group of donors, NAD or NADP as acceptor"/>
    <property type="evidence" value="ECO:0007669"/>
    <property type="project" value="InterPro"/>
</dbReference>
<keyword evidence="3" id="KW-0520">NAD</keyword>
<comment type="caution">
    <text evidence="7">The sequence shown here is derived from an EMBL/GenBank/DDBJ whole genome shotgun (WGS) entry which is preliminary data.</text>
</comment>
<evidence type="ECO:0000259" key="5">
    <source>
        <dbReference type="Pfam" id="PF00389"/>
    </source>
</evidence>
<dbReference type="SUPFAM" id="SSF51735">
    <property type="entry name" value="NAD(P)-binding Rossmann-fold domains"/>
    <property type="match status" value="1"/>
</dbReference>
<reference evidence="7 8" key="1">
    <citation type="submission" date="2019-12" db="EMBL/GenBank/DDBJ databases">
        <title>Microbes associate with the intestines of laboratory mice.</title>
        <authorList>
            <person name="Navarre W."/>
            <person name="Wong E."/>
        </authorList>
    </citation>
    <scope>NUCLEOTIDE SEQUENCE [LARGE SCALE GENOMIC DNA]</scope>
    <source>
        <strain evidence="7 8">NM66_B29</strain>
    </source>
</reference>
<dbReference type="GO" id="GO:0003714">
    <property type="term" value="F:transcription corepressor activity"/>
    <property type="evidence" value="ECO:0007669"/>
    <property type="project" value="InterPro"/>
</dbReference>
<dbReference type="PANTHER" id="PTHR43761">
    <property type="entry name" value="D-ISOMER SPECIFIC 2-HYDROXYACID DEHYDROGENASE FAMILY PROTEIN (AFU_ORTHOLOGUE AFUA_1G13630)"/>
    <property type="match status" value="1"/>
</dbReference>
<dbReference type="EMBL" id="WSRR01000032">
    <property type="protein sequence ID" value="MVX61804.1"/>
    <property type="molecule type" value="Genomic_DNA"/>
</dbReference>
<organism evidence="7 8">
    <name type="scientific">Adlercreutzia mucosicola</name>
    <dbReference type="NCBI Taxonomy" id="580026"/>
    <lineage>
        <taxon>Bacteria</taxon>
        <taxon>Bacillati</taxon>
        <taxon>Actinomycetota</taxon>
        <taxon>Coriobacteriia</taxon>
        <taxon>Eggerthellales</taxon>
        <taxon>Eggerthellaceae</taxon>
        <taxon>Adlercreutzia</taxon>
    </lineage>
</organism>
<dbReference type="CDD" id="cd05299">
    <property type="entry name" value="CtBP_dh"/>
    <property type="match status" value="1"/>
</dbReference>
<dbReference type="Proteomes" id="UP000463388">
    <property type="component" value="Unassembled WGS sequence"/>
</dbReference>
<evidence type="ECO:0000313" key="8">
    <source>
        <dbReference type="Proteomes" id="UP000463388"/>
    </source>
</evidence>
<evidence type="ECO:0000256" key="1">
    <source>
        <dbReference type="ARBA" id="ARBA00005854"/>
    </source>
</evidence>
<dbReference type="InterPro" id="IPR036291">
    <property type="entry name" value="NAD(P)-bd_dom_sf"/>
</dbReference>
<dbReference type="Pfam" id="PF02826">
    <property type="entry name" value="2-Hacid_dh_C"/>
    <property type="match status" value="1"/>
</dbReference>
<dbReference type="PANTHER" id="PTHR43761:SF1">
    <property type="entry name" value="D-ISOMER SPECIFIC 2-HYDROXYACID DEHYDROGENASE CATALYTIC DOMAIN-CONTAINING PROTEIN-RELATED"/>
    <property type="match status" value="1"/>
</dbReference>